<evidence type="ECO:0000313" key="2">
    <source>
        <dbReference type="Proteomes" id="UP001152795"/>
    </source>
</evidence>
<dbReference type="OrthoDB" id="7763192at2759"/>
<feature type="non-terminal residue" evidence="1">
    <location>
        <position position="172"/>
    </location>
</feature>
<evidence type="ECO:0000313" key="1">
    <source>
        <dbReference type="EMBL" id="CAB4016286.1"/>
    </source>
</evidence>
<dbReference type="PANTHER" id="PTHR33332">
    <property type="entry name" value="REVERSE TRANSCRIPTASE DOMAIN-CONTAINING PROTEIN"/>
    <property type="match status" value="1"/>
</dbReference>
<protein>
    <submittedName>
        <fullName evidence="1">Uncharacterized protein</fullName>
    </submittedName>
</protein>
<dbReference type="SUPFAM" id="SSF56672">
    <property type="entry name" value="DNA/RNA polymerases"/>
    <property type="match status" value="1"/>
</dbReference>
<dbReference type="EMBL" id="CACRXK020009059">
    <property type="protein sequence ID" value="CAB4016286.1"/>
    <property type="molecule type" value="Genomic_DNA"/>
</dbReference>
<comment type="caution">
    <text evidence="1">The sequence shown here is derived from an EMBL/GenBank/DDBJ whole genome shotgun (WGS) entry which is preliminary data.</text>
</comment>
<name>A0A6S7IF31_PARCT</name>
<dbReference type="PROSITE" id="PS50878">
    <property type="entry name" value="RT_POL"/>
    <property type="match status" value="1"/>
</dbReference>
<dbReference type="AlphaFoldDB" id="A0A6S7IF31"/>
<dbReference type="InterPro" id="IPR043502">
    <property type="entry name" value="DNA/RNA_pol_sf"/>
</dbReference>
<dbReference type="Proteomes" id="UP001152795">
    <property type="component" value="Unassembled WGS sequence"/>
</dbReference>
<dbReference type="Pfam" id="PF00078">
    <property type="entry name" value="RVT_1"/>
    <property type="match status" value="1"/>
</dbReference>
<reference evidence="1" key="1">
    <citation type="submission" date="2020-04" db="EMBL/GenBank/DDBJ databases">
        <authorList>
            <person name="Alioto T."/>
            <person name="Alioto T."/>
            <person name="Gomez Garrido J."/>
        </authorList>
    </citation>
    <scope>NUCLEOTIDE SEQUENCE</scope>
    <source>
        <strain evidence="1">A484AB</strain>
    </source>
</reference>
<dbReference type="InterPro" id="IPR000477">
    <property type="entry name" value="RT_dom"/>
</dbReference>
<organism evidence="1 2">
    <name type="scientific">Paramuricea clavata</name>
    <name type="common">Red gorgonian</name>
    <name type="synonym">Violescent sea-whip</name>
    <dbReference type="NCBI Taxonomy" id="317549"/>
    <lineage>
        <taxon>Eukaryota</taxon>
        <taxon>Metazoa</taxon>
        <taxon>Cnidaria</taxon>
        <taxon>Anthozoa</taxon>
        <taxon>Octocorallia</taxon>
        <taxon>Malacalcyonacea</taxon>
        <taxon>Plexauridae</taxon>
        <taxon>Paramuricea</taxon>
    </lineage>
</organism>
<accession>A0A6S7IF31</accession>
<sequence length="172" mass="19292">MDRGLINGVLFLDLKKAFDTVDHKILLAKLELYGVQGVALNFFKSYLTNRSQLCTVQGINSQLKKIRCGVPQGSNLGPLLFSLYINDLPNCLEQTEASMFADDTNISSIGNSPADIEVKLNNDLYNVNNWLIANKLTLNLKNPEFMLIASKRKLKQFSYDPCILIGNHNIKQ</sequence>
<gene>
    <name evidence="1" type="ORF">PACLA_8A084645</name>
</gene>
<keyword evidence="2" id="KW-1185">Reference proteome</keyword>
<proteinExistence type="predicted"/>